<evidence type="ECO:0000259" key="3">
    <source>
        <dbReference type="PROSITE" id="PS50937"/>
    </source>
</evidence>
<dbReference type="InterPro" id="IPR009061">
    <property type="entry name" value="DNA-bd_dom_put_sf"/>
</dbReference>
<dbReference type="SUPFAM" id="SSF46955">
    <property type="entry name" value="Putative DNA-binding domain"/>
    <property type="match status" value="1"/>
</dbReference>
<name>A0ABV3ZB20_9PROT</name>
<dbReference type="InterPro" id="IPR000551">
    <property type="entry name" value="MerR-type_HTH_dom"/>
</dbReference>
<proteinExistence type="predicted"/>
<dbReference type="PANTHER" id="PTHR30204:SF15">
    <property type="entry name" value="BLL5018 PROTEIN"/>
    <property type="match status" value="1"/>
</dbReference>
<dbReference type="RefSeq" id="WP_369314622.1">
    <property type="nucleotide sequence ID" value="NZ_JBEHZE010000002.1"/>
</dbReference>
<feature type="domain" description="HTH merR-type" evidence="3">
    <location>
        <begin position="12"/>
        <end position="80"/>
    </location>
</feature>
<dbReference type="Gene3D" id="1.10.1660.10">
    <property type="match status" value="1"/>
</dbReference>
<keyword evidence="1" id="KW-0238">DNA-binding</keyword>
<evidence type="ECO:0000313" key="4">
    <source>
        <dbReference type="EMBL" id="MEX6634576.1"/>
    </source>
</evidence>
<dbReference type="PROSITE" id="PS50937">
    <property type="entry name" value="HTH_MERR_2"/>
    <property type="match status" value="1"/>
</dbReference>
<evidence type="ECO:0000313" key="5">
    <source>
        <dbReference type="Proteomes" id="UP001560685"/>
    </source>
</evidence>
<evidence type="ECO:0000256" key="1">
    <source>
        <dbReference type="ARBA" id="ARBA00023125"/>
    </source>
</evidence>
<accession>A0ABV3ZB20</accession>
<sequence length="182" mass="20283">MSVAKSAEAFRTISEAAKELDVPQHVLRHWEEVFGQVRPMRRAGGRRYYRPLDIDLLRGIRTLLYDQRFTTKGVQKIFKDEGVKYVSELGRRAAAGEATDVRPVLDDEEKPDVETPTKASTKDDDGGVLDLMPASVVPAPGALSPAMRKNLTGLLRRLEQVQDALDQATLALEAINPEDDER</sequence>
<dbReference type="PANTHER" id="PTHR30204">
    <property type="entry name" value="REDOX-CYCLING DRUG-SENSING TRANSCRIPTIONAL ACTIVATOR SOXR"/>
    <property type="match status" value="1"/>
</dbReference>
<reference evidence="4 5" key="1">
    <citation type="submission" date="2024-05" db="EMBL/GenBank/DDBJ databases">
        <title>Three bacterial strains, DH-69, EH-24, and ECK-19 isolated from coastal sediments.</title>
        <authorList>
            <person name="Ye Y.-Q."/>
            <person name="Du Z.-J."/>
        </authorList>
    </citation>
    <scope>NUCLEOTIDE SEQUENCE [LARGE SCALE GENOMIC DNA]</scope>
    <source>
        <strain evidence="4 5">ECK-19</strain>
    </source>
</reference>
<dbReference type="Pfam" id="PF13411">
    <property type="entry name" value="MerR_1"/>
    <property type="match status" value="1"/>
</dbReference>
<organism evidence="4 5">
    <name type="scientific">Hyphococcus lacteus</name>
    <dbReference type="NCBI Taxonomy" id="3143536"/>
    <lineage>
        <taxon>Bacteria</taxon>
        <taxon>Pseudomonadati</taxon>
        <taxon>Pseudomonadota</taxon>
        <taxon>Alphaproteobacteria</taxon>
        <taxon>Parvularculales</taxon>
        <taxon>Parvularculaceae</taxon>
        <taxon>Hyphococcus</taxon>
    </lineage>
</organism>
<protein>
    <submittedName>
        <fullName evidence="4">MerR family transcriptional regulator</fullName>
    </submittedName>
</protein>
<feature type="compositionally biased region" description="Basic and acidic residues" evidence="2">
    <location>
        <begin position="112"/>
        <end position="125"/>
    </location>
</feature>
<feature type="region of interest" description="Disordered" evidence="2">
    <location>
        <begin position="95"/>
        <end position="129"/>
    </location>
</feature>
<comment type="caution">
    <text evidence="4">The sequence shown here is derived from an EMBL/GenBank/DDBJ whole genome shotgun (WGS) entry which is preliminary data.</text>
</comment>
<evidence type="ECO:0000256" key="2">
    <source>
        <dbReference type="SAM" id="MobiDB-lite"/>
    </source>
</evidence>
<dbReference type="SMART" id="SM00422">
    <property type="entry name" value="HTH_MERR"/>
    <property type="match status" value="1"/>
</dbReference>
<dbReference type="InterPro" id="IPR047057">
    <property type="entry name" value="MerR_fam"/>
</dbReference>
<dbReference type="Proteomes" id="UP001560685">
    <property type="component" value="Unassembled WGS sequence"/>
</dbReference>
<keyword evidence="5" id="KW-1185">Reference proteome</keyword>
<dbReference type="EMBL" id="JBEHZE010000002">
    <property type="protein sequence ID" value="MEX6634576.1"/>
    <property type="molecule type" value="Genomic_DNA"/>
</dbReference>
<gene>
    <name evidence="4" type="ORF">ABFZ84_13570</name>
</gene>